<dbReference type="STRING" id="451379.A0A0N5A9R5"/>
<dbReference type="WBParaSite" id="SMUV_0000085001-mRNA-1">
    <property type="protein sequence ID" value="SMUV_0000085001-mRNA-1"/>
    <property type="gene ID" value="SMUV_0000085001"/>
</dbReference>
<accession>A0A0N5A9R5</accession>
<evidence type="ECO:0000313" key="1">
    <source>
        <dbReference type="Proteomes" id="UP000046393"/>
    </source>
</evidence>
<protein>
    <submittedName>
        <fullName evidence="2">MSP domain-containing protein</fullName>
    </submittedName>
</protein>
<dbReference type="Proteomes" id="UP000046393">
    <property type="component" value="Unplaced"/>
</dbReference>
<sequence length="173" mass="19323">MSATDSDSGVPSDSGDSSIRPVAISVSRDAGSKVELIFSYITIFRLPGLRKKKGFFVALINTFKKPTEPSKLCANAKFTSFNLTASSLQFSVDVRRERRKRARKHPVRDRIDTFTCNVRKFPTSVNPDSAEFEILEPESGDCFVVISLMKTSDLSVNWKEYQEVNGTIDIMDA</sequence>
<proteinExistence type="predicted"/>
<dbReference type="AlphaFoldDB" id="A0A0N5A9R5"/>
<keyword evidence="1" id="KW-1185">Reference proteome</keyword>
<name>A0A0N5A9R5_9BILA</name>
<evidence type="ECO:0000313" key="2">
    <source>
        <dbReference type="WBParaSite" id="SMUV_0000085001-mRNA-1"/>
    </source>
</evidence>
<reference evidence="2" key="1">
    <citation type="submission" date="2017-02" db="UniProtKB">
        <authorList>
            <consortium name="WormBaseParasite"/>
        </authorList>
    </citation>
    <scope>IDENTIFICATION</scope>
</reference>
<organism evidence="1 2">
    <name type="scientific">Syphacia muris</name>
    <dbReference type="NCBI Taxonomy" id="451379"/>
    <lineage>
        <taxon>Eukaryota</taxon>
        <taxon>Metazoa</taxon>
        <taxon>Ecdysozoa</taxon>
        <taxon>Nematoda</taxon>
        <taxon>Chromadorea</taxon>
        <taxon>Rhabditida</taxon>
        <taxon>Spirurina</taxon>
        <taxon>Oxyuridomorpha</taxon>
        <taxon>Oxyuroidea</taxon>
        <taxon>Oxyuridae</taxon>
        <taxon>Syphacia</taxon>
    </lineage>
</organism>